<sequence length="821" mass="92205">MSDELTALMRHNIWELVPPPNNCKPVGCKWVFRIKRKSDGSIDRFKARLVAKGYNQRHGLDYKETFSPVVKPATIRTILTVAVMQGWPLRQLDVNNSFLHGQLTETVYMAQPPGFKDISNPTHVCKLNKAIYGLKQAPRAWYSALKMAIMSLGFQNSKADSSLFIYQKNSVLCYLLVYVDDLVITGSDLKFLSHIIQQLGIQFSLKDMGQIHFFLGMEVIPTTSGLFLSQHKYIRDLLSKTNMMGAKEVSTPLSTSMALKLVDGTTSFDSTEFRSVIGGLQYLSLTRPDICFSVNKLSQFMHKPTVTHWAAAKRLLRWVTILGNPTVNMTQACTRLRRKKSDSPRRDKDIFVHSDATTVPPKRQVVNGVFEVQGRISLWWLTKAQKREIAFRNLFSELGFLLGMVAKLCLMASQGYLPGLVLHQEQGRILKDSQHLLPSYGAKHEIIRSRTLTMRPNHYEEPLKPLCGLADSSQFVQIDSTVKKPVLIDVQDDHPDSILFSFGISEQCTKHEKILKFLMSGPSEVERREFDMSLLSDLMGLQALNVYQQPTAPLIYPSCKLFSQKPPMDFVGDLACGPKFAVHQDGRVVFMGTGMEVKDLLSVVAEVYLSRNSPKWRKPSMLVPQYNRLGSNEAVTNVQGSSLKVQATTVVPLKSPNKVKVKPSPKKKNKRKVGRERDECKKNYFYACESLLSIMVNKRYNGKTAILSLKKSGPELPELLTQFSAGIAGTGLAVLFSVISKLACGRVPFCGSKLLNTSFGFGLVWLSWAVNKLRDTILHTIKNSGKLSLKEEEIMRRVDKSVKEICFGTATLMVVAMLKFA</sequence>
<organism evidence="3 4">
    <name type="scientific">Juglans regia</name>
    <name type="common">English walnut</name>
    <dbReference type="NCBI Taxonomy" id="51240"/>
    <lineage>
        <taxon>Eukaryota</taxon>
        <taxon>Viridiplantae</taxon>
        <taxon>Streptophyta</taxon>
        <taxon>Embryophyta</taxon>
        <taxon>Tracheophyta</taxon>
        <taxon>Spermatophyta</taxon>
        <taxon>Magnoliopsida</taxon>
        <taxon>eudicotyledons</taxon>
        <taxon>Gunneridae</taxon>
        <taxon>Pentapetalae</taxon>
        <taxon>rosids</taxon>
        <taxon>fabids</taxon>
        <taxon>Fagales</taxon>
        <taxon>Juglandaceae</taxon>
        <taxon>Juglans</taxon>
    </lineage>
</organism>
<protein>
    <submittedName>
        <fullName evidence="4">Uncharacterized protein LOC109010930</fullName>
    </submittedName>
</protein>
<dbReference type="GeneID" id="109010930"/>
<dbReference type="Pfam" id="PF07727">
    <property type="entry name" value="RVT_2"/>
    <property type="match status" value="1"/>
</dbReference>
<dbReference type="PANTHER" id="PTHR35095:SF1">
    <property type="entry name" value="OS05G0143300 PROTEIN"/>
    <property type="match status" value="1"/>
</dbReference>
<evidence type="ECO:0000259" key="2">
    <source>
        <dbReference type="Pfam" id="PF07727"/>
    </source>
</evidence>
<dbReference type="OrthoDB" id="1918704at2759"/>
<gene>
    <name evidence="4" type="primary">LOC109010930</name>
</gene>
<keyword evidence="3" id="KW-1185">Reference proteome</keyword>
<dbReference type="SUPFAM" id="SSF56672">
    <property type="entry name" value="DNA/RNA polymerases"/>
    <property type="match status" value="1"/>
</dbReference>
<evidence type="ECO:0000313" key="4">
    <source>
        <dbReference type="RefSeq" id="XP_035551762.1"/>
    </source>
</evidence>
<dbReference type="FunCoup" id="A0A6P9FAX1">
    <property type="interactions" value="1107"/>
</dbReference>
<dbReference type="RefSeq" id="XP_035551762.1">
    <property type="nucleotide sequence ID" value="XM_035695869.1"/>
</dbReference>
<dbReference type="KEGG" id="jre:109010930"/>
<dbReference type="InterPro" id="IPR013103">
    <property type="entry name" value="RVT_2"/>
</dbReference>
<feature type="domain" description="Reverse transcriptase Ty1/copia-type" evidence="2">
    <location>
        <begin position="12"/>
        <end position="253"/>
    </location>
</feature>
<dbReference type="InParanoid" id="A0A6P9FAX1"/>
<evidence type="ECO:0000256" key="1">
    <source>
        <dbReference type="SAM" id="MobiDB-lite"/>
    </source>
</evidence>
<proteinExistence type="predicted"/>
<evidence type="ECO:0000313" key="3">
    <source>
        <dbReference type="Proteomes" id="UP000235220"/>
    </source>
</evidence>
<accession>A0A6P9FAX1</accession>
<dbReference type="PANTHER" id="PTHR35095">
    <property type="entry name" value="OS05G0143300 PROTEIN"/>
    <property type="match status" value="1"/>
</dbReference>
<dbReference type="AlphaFoldDB" id="A0A6P9FAX1"/>
<feature type="region of interest" description="Disordered" evidence="1">
    <location>
        <begin position="656"/>
        <end position="675"/>
    </location>
</feature>
<dbReference type="Proteomes" id="UP000235220">
    <property type="component" value="Chromosome 11"/>
</dbReference>
<reference evidence="4" key="1">
    <citation type="submission" date="2025-08" db="UniProtKB">
        <authorList>
            <consortium name="RefSeq"/>
        </authorList>
    </citation>
    <scope>IDENTIFICATION</scope>
    <source>
        <tissue evidence="4">Leaves</tissue>
    </source>
</reference>
<dbReference type="InterPro" id="IPR043502">
    <property type="entry name" value="DNA/RNA_pol_sf"/>
</dbReference>
<name>A0A6P9FAX1_JUGRE</name>
<feature type="compositionally biased region" description="Basic residues" evidence="1">
    <location>
        <begin position="657"/>
        <end position="674"/>
    </location>
</feature>